<proteinExistence type="predicted"/>
<name>A0A8T9Q7G0_9BACT</name>
<evidence type="ECO:0000313" key="2">
    <source>
        <dbReference type="Proteomes" id="UP000831796"/>
    </source>
</evidence>
<dbReference type="Proteomes" id="UP000831796">
    <property type="component" value="Chromosome"/>
</dbReference>
<keyword evidence="2" id="KW-1185">Reference proteome</keyword>
<gene>
    <name evidence="1" type="ORF">MUN79_05805</name>
</gene>
<evidence type="ECO:0000313" key="1">
    <source>
        <dbReference type="EMBL" id="UOQ73454.1"/>
    </source>
</evidence>
<accession>A0A8T9Q7G0</accession>
<dbReference type="RefSeq" id="WP_244676805.1">
    <property type="nucleotide sequence ID" value="NZ_CP095046.1"/>
</dbReference>
<organism evidence="1 2">
    <name type="scientific">Hymenobacter cellulosilyticus</name>
    <dbReference type="NCBI Taxonomy" id="2932248"/>
    <lineage>
        <taxon>Bacteria</taxon>
        <taxon>Pseudomonadati</taxon>
        <taxon>Bacteroidota</taxon>
        <taxon>Cytophagia</taxon>
        <taxon>Cytophagales</taxon>
        <taxon>Hymenobacteraceae</taxon>
        <taxon>Hymenobacter</taxon>
    </lineage>
</organism>
<sequence length="408" mass="46371">MMQTGIIKSLRYPTGGWTEYVFEPNTYRHAAGPAIRYVENQPVTFFAGQDSDITPGPSDVKDTTITFTVPTTIQPYSTYALYRMGCGYNIPQQSPQFRVELQGPNNYRRSFGIINEHDKDVTEELELAPGDYILTATAIGYCPNDYFRLLWTEAVTRQRPDTIGLAGGLRIREIRSYASKNDTEPLRQRYRYSPLQDSTQSSGRIQSIPEYSYFTVENRYSVLNQSVVEGECRYVAQSSNSIEPLGNIQGGNVAYTSVQVFKDKTGQHGMTHHTFSWKEDEAYYGHGYPFTPATSFDWQRGLPLQVTQYARKKDGTGYQPLHRTVNHYYHNYTPPGNGKCEDCSYYTLPTRPNETHAIGLNIVLQRPSSSRPESRFRPWFLLNGYCNPSSTCPRGATCTRKMNTAIIP</sequence>
<reference evidence="1" key="1">
    <citation type="submission" date="2022-04" db="EMBL/GenBank/DDBJ databases">
        <title>Hymenobacter sp. isolated from the air.</title>
        <authorList>
            <person name="Won M."/>
            <person name="Lee C.-M."/>
            <person name="Woen H.-Y."/>
            <person name="Kwon S.-W."/>
        </authorList>
    </citation>
    <scope>NUCLEOTIDE SEQUENCE</scope>
    <source>
        <strain evidence="1">5116S-3</strain>
    </source>
</reference>
<protein>
    <submittedName>
        <fullName evidence="1">Uncharacterized protein</fullName>
    </submittedName>
</protein>
<dbReference type="EMBL" id="CP095046">
    <property type="protein sequence ID" value="UOQ73454.1"/>
    <property type="molecule type" value="Genomic_DNA"/>
</dbReference>
<dbReference type="KEGG" id="hcu:MUN79_05805"/>
<dbReference type="AlphaFoldDB" id="A0A8T9Q7G0"/>